<dbReference type="GO" id="GO:0016567">
    <property type="term" value="P:protein ubiquitination"/>
    <property type="evidence" value="ECO:0007669"/>
    <property type="project" value="TreeGrafter"/>
</dbReference>
<dbReference type="Proteomes" id="UP001178507">
    <property type="component" value="Unassembled WGS sequence"/>
</dbReference>
<evidence type="ECO:0000256" key="3">
    <source>
        <dbReference type="ARBA" id="ARBA00022989"/>
    </source>
</evidence>
<evidence type="ECO:0000256" key="4">
    <source>
        <dbReference type="ARBA" id="ARBA00023136"/>
    </source>
</evidence>
<feature type="transmembrane region" description="Helical" evidence="6">
    <location>
        <begin position="340"/>
        <end position="361"/>
    </location>
</feature>
<evidence type="ECO:0000313" key="7">
    <source>
        <dbReference type="EMBL" id="CAJ1410462.1"/>
    </source>
</evidence>
<evidence type="ECO:0000256" key="5">
    <source>
        <dbReference type="SAM" id="MobiDB-lite"/>
    </source>
</evidence>
<accession>A0AA36JQB9</accession>
<feature type="transmembrane region" description="Helical" evidence="6">
    <location>
        <begin position="209"/>
        <end position="229"/>
    </location>
</feature>
<keyword evidence="8" id="KW-1185">Reference proteome</keyword>
<feature type="transmembrane region" description="Helical" evidence="6">
    <location>
        <begin position="249"/>
        <end position="267"/>
    </location>
</feature>
<dbReference type="GO" id="GO:0016020">
    <property type="term" value="C:membrane"/>
    <property type="evidence" value="ECO:0007669"/>
    <property type="project" value="UniProtKB-SubCell"/>
</dbReference>
<comment type="caution">
    <text evidence="7">The sequence shown here is derived from an EMBL/GenBank/DDBJ whole genome shotgun (WGS) entry which is preliminary data.</text>
</comment>
<feature type="transmembrane region" description="Helical" evidence="6">
    <location>
        <begin position="48"/>
        <end position="72"/>
    </location>
</feature>
<feature type="region of interest" description="Disordered" evidence="5">
    <location>
        <begin position="182"/>
        <end position="203"/>
    </location>
</feature>
<gene>
    <name evidence="7" type="ORF">EVOR1521_LOCUS31283</name>
</gene>
<evidence type="ECO:0000256" key="6">
    <source>
        <dbReference type="SAM" id="Phobius"/>
    </source>
</evidence>
<reference evidence="7" key="1">
    <citation type="submission" date="2023-08" db="EMBL/GenBank/DDBJ databases">
        <authorList>
            <person name="Chen Y."/>
            <person name="Shah S."/>
            <person name="Dougan E. K."/>
            <person name="Thang M."/>
            <person name="Chan C."/>
        </authorList>
    </citation>
    <scope>NUCLEOTIDE SEQUENCE</scope>
</reference>
<feature type="transmembrane region" description="Helical" evidence="6">
    <location>
        <begin position="109"/>
        <end position="128"/>
    </location>
</feature>
<comment type="subcellular location">
    <subcellularLocation>
        <location evidence="1">Membrane</location>
        <topology evidence="1">Multi-pass membrane protein</topology>
    </subcellularLocation>
</comment>
<keyword evidence="2 6" id="KW-0812">Transmembrane</keyword>
<evidence type="ECO:0000256" key="1">
    <source>
        <dbReference type="ARBA" id="ARBA00004141"/>
    </source>
</evidence>
<feature type="transmembrane region" description="Helical" evidence="6">
    <location>
        <begin position="274"/>
        <end position="295"/>
    </location>
</feature>
<feature type="transmembrane region" description="Helical" evidence="6">
    <location>
        <begin position="315"/>
        <end position="333"/>
    </location>
</feature>
<dbReference type="PANTHER" id="PTHR14255">
    <property type="entry name" value="CEREBLON"/>
    <property type="match status" value="1"/>
</dbReference>
<proteinExistence type="predicted"/>
<feature type="transmembrane region" description="Helical" evidence="6">
    <location>
        <begin position="84"/>
        <end position="103"/>
    </location>
</feature>
<keyword evidence="3 6" id="KW-1133">Transmembrane helix</keyword>
<name>A0AA36JQB9_9DINO</name>
<organism evidence="7 8">
    <name type="scientific">Effrenium voratum</name>
    <dbReference type="NCBI Taxonomy" id="2562239"/>
    <lineage>
        <taxon>Eukaryota</taxon>
        <taxon>Sar</taxon>
        <taxon>Alveolata</taxon>
        <taxon>Dinophyceae</taxon>
        <taxon>Suessiales</taxon>
        <taxon>Symbiodiniaceae</taxon>
        <taxon>Effrenium</taxon>
    </lineage>
</organism>
<feature type="transmembrane region" description="Helical" evidence="6">
    <location>
        <begin position="367"/>
        <end position="386"/>
    </location>
</feature>
<evidence type="ECO:0000313" key="8">
    <source>
        <dbReference type="Proteomes" id="UP001178507"/>
    </source>
</evidence>
<evidence type="ECO:0000256" key="2">
    <source>
        <dbReference type="ARBA" id="ARBA00022692"/>
    </source>
</evidence>
<keyword evidence="4 6" id="KW-0472">Membrane</keyword>
<dbReference type="InterPro" id="IPR002781">
    <property type="entry name" value="TM_pro_TauE-like"/>
</dbReference>
<sequence length="414" mass="42963">MVSLGHLLAACAVPVFGIASIATPAGVGGGILYVPLLILTGVASPRLAAVLASSTIVGAALAGNIFNVIWQLRHPKNHLLDSQLAVAMISPALAGNLVGTILNQALPKAVSLLLLLLIIGHSVVGACGRARKMWQVESLQKALPPPVPAVELGNRLDFEGASARTEPDEDAPYHQVSFFQEEHSQSSLTRRRGESAPSEMPSEPAVEDVANAWGWVKFLGIWLCMILVIVLRGGEGQSVAHVQSCSWEYWAITGFGFLLLAGGGLVTRTPEVSCVLCVATGALSAMVGIGGAIVLNPMMVKRGVEVQTATATASLLVLAMSTTTSALFMLGGAMPLMPALVLGIAAFLGSLCGKTVVGWLVSRTGRTSLILVLLAGFIFISGIAVLTQGVKDTILDVEAGNNPFSGFKQPCAST</sequence>
<protein>
    <submittedName>
        <fullName evidence="7">Uncharacterized protein</fullName>
    </submittedName>
</protein>
<dbReference type="GO" id="GO:0031464">
    <property type="term" value="C:Cul4A-RING E3 ubiquitin ligase complex"/>
    <property type="evidence" value="ECO:0007669"/>
    <property type="project" value="TreeGrafter"/>
</dbReference>
<dbReference type="AlphaFoldDB" id="A0AA36JQB9"/>
<dbReference type="EMBL" id="CAUJNA010003818">
    <property type="protein sequence ID" value="CAJ1410462.1"/>
    <property type="molecule type" value="Genomic_DNA"/>
</dbReference>
<dbReference type="PANTHER" id="PTHR14255:SF3">
    <property type="entry name" value="SULFITE EXPORTER TAUE_SAFE FAMILY PROTEIN 5-RELATED"/>
    <property type="match status" value="1"/>
</dbReference>
<dbReference type="Pfam" id="PF01925">
    <property type="entry name" value="TauE"/>
    <property type="match status" value="2"/>
</dbReference>